<sequence length="57" mass="6632">VSSTVLIGVEHDSGVEHSPHRRRARLNVEHNPHMRRARLNVEHGPHRRRARPNCMLV</sequence>
<accession>A0A392V1Q0</accession>
<proteinExistence type="predicted"/>
<keyword evidence="2" id="KW-1185">Reference proteome</keyword>
<protein>
    <submittedName>
        <fullName evidence="1">Uncharacterized protein</fullName>
    </submittedName>
</protein>
<evidence type="ECO:0000313" key="2">
    <source>
        <dbReference type="Proteomes" id="UP000265520"/>
    </source>
</evidence>
<dbReference type="Proteomes" id="UP000265520">
    <property type="component" value="Unassembled WGS sequence"/>
</dbReference>
<name>A0A392V1Q0_9FABA</name>
<comment type="caution">
    <text evidence="1">The sequence shown here is derived from an EMBL/GenBank/DDBJ whole genome shotgun (WGS) entry which is preliminary data.</text>
</comment>
<dbReference type="EMBL" id="LXQA011017474">
    <property type="protein sequence ID" value="MCI81373.1"/>
    <property type="molecule type" value="Genomic_DNA"/>
</dbReference>
<reference evidence="1 2" key="1">
    <citation type="journal article" date="2018" name="Front. Plant Sci.">
        <title>Red Clover (Trifolium pratense) and Zigzag Clover (T. medium) - A Picture of Genomic Similarities and Differences.</title>
        <authorList>
            <person name="Dluhosova J."/>
            <person name="Istvanek J."/>
            <person name="Nedelnik J."/>
            <person name="Repkova J."/>
        </authorList>
    </citation>
    <scope>NUCLEOTIDE SEQUENCE [LARGE SCALE GENOMIC DNA]</scope>
    <source>
        <strain evidence="2">cv. 10/8</strain>
        <tissue evidence="1">Leaf</tissue>
    </source>
</reference>
<evidence type="ECO:0000313" key="1">
    <source>
        <dbReference type="EMBL" id="MCI81373.1"/>
    </source>
</evidence>
<dbReference type="AlphaFoldDB" id="A0A392V1Q0"/>
<organism evidence="1 2">
    <name type="scientific">Trifolium medium</name>
    <dbReference type="NCBI Taxonomy" id="97028"/>
    <lineage>
        <taxon>Eukaryota</taxon>
        <taxon>Viridiplantae</taxon>
        <taxon>Streptophyta</taxon>
        <taxon>Embryophyta</taxon>
        <taxon>Tracheophyta</taxon>
        <taxon>Spermatophyta</taxon>
        <taxon>Magnoliopsida</taxon>
        <taxon>eudicotyledons</taxon>
        <taxon>Gunneridae</taxon>
        <taxon>Pentapetalae</taxon>
        <taxon>rosids</taxon>
        <taxon>fabids</taxon>
        <taxon>Fabales</taxon>
        <taxon>Fabaceae</taxon>
        <taxon>Papilionoideae</taxon>
        <taxon>50 kb inversion clade</taxon>
        <taxon>NPAAA clade</taxon>
        <taxon>Hologalegina</taxon>
        <taxon>IRL clade</taxon>
        <taxon>Trifolieae</taxon>
        <taxon>Trifolium</taxon>
    </lineage>
</organism>
<feature type="non-terminal residue" evidence="1">
    <location>
        <position position="1"/>
    </location>
</feature>